<dbReference type="GO" id="GO:0004814">
    <property type="term" value="F:arginine-tRNA ligase activity"/>
    <property type="evidence" value="ECO:0007669"/>
    <property type="project" value="UniProtKB-UniRule"/>
</dbReference>
<dbReference type="Gene3D" id="3.40.50.620">
    <property type="entry name" value="HUPs"/>
    <property type="match status" value="1"/>
</dbReference>
<keyword evidence="6 8" id="KW-0030">Aminoacyl-tRNA synthetase</keyword>
<reference evidence="12 13" key="2">
    <citation type="submission" date="2019-02" db="EMBL/GenBank/DDBJ databases">
        <title>'Lichenibacterium ramalinii' gen. nov. sp. nov., 'Lichenibacterium minor' gen. nov. sp. nov.</title>
        <authorList>
            <person name="Pankratov T."/>
        </authorList>
    </citation>
    <scope>NUCLEOTIDE SEQUENCE [LARGE SCALE GENOMIC DNA]</scope>
    <source>
        <strain evidence="12 13">RmlP026</strain>
    </source>
</reference>
<dbReference type="SUPFAM" id="SSF47323">
    <property type="entry name" value="Anticodon-binding domain of a subclass of class I aminoacyl-tRNA synthetases"/>
    <property type="match status" value="1"/>
</dbReference>
<evidence type="ECO:0000256" key="9">
    <source>
        <dbReference type="RuleBase" id="RU363038"/>
    </source>
</evidence>
<evidence type="ECO:0000313" key="13">
    <source>
        <dbReference type="Proteomes" id="UP000290759"/>
    </source>
</evidence>
<keyword evidence="5 8" id="KW-0648">Protein biosynthesis</keyword>
<evidence type="ECO:0000256" key="5">
    <source>
        <dbReference type="ARBA" id="ARBA00022917"/>
    </source>
</evidence>
<dbReference type="NCBIfam" id="TIGR00456">
    <property type="entry name" value="argS"/>
    <property type="match status" value="1"/>
</dbReference>
<sequence length="575" mass="60463">MVDLVGRVDDKLRRAFAAASLPVEGVRSVPATRPEFGDFQCNAAMALGKAAKRNPRDLAAAVAETLRRDPDFASVEVAGPGFLNLRLADAVVAGLAREQAASPTLGIAQRDSAPVLLDFGGSNVAKPLHVGHLRSLVIGESLSRLFQAQGIAVVTDVHFGDWGLQMGMLIAAIRRAHPGRAPGTVGAGIAIDEMERLYPEAAAACKADPERMAEARALTAALQAGDADARADWGALRDTSLADQKRDFDLVGARFDLFLGESDTQATVERIVPDLLARGIAERDEGAVVIAVAEPSDTRPVPPMMLEKSDGAATYATTDLATIADRAASPATARCGRYVYVVDERQSLHFTQVFRAARKAGLAPADGLVHVGFGTVNGVDGKPYKTREGGVARLRDLIGDAVAKARERVDASDPAVDAEALARQVGLAAVKWADLSTGRLGGYVFNLERMVSFEGNTGPYVQYACVRIGAIAARAVAAGARASEISLGHPAERALAMACLRLPAAVEAAAAGYAPNEIADFAFAVAQSFSRFYTECPVLAAGDAERAARLALCDLAFAVLSRALWMLGIAVPQRM</sequence>
<proteinExistence type="inferred from homology"/>
<dbReference type="InterPro" id="IPR008909">
    <property type="entry name" value="DALR_anticod-bd"/>
</dbReference>
<protein>
    <recommendedName>
        <fullName evidence="8">Arginine--tRNA ligase</fullName>
        <ecNumber evidence="8">6.1.1.19</ecNumber>
    </recommendedName>
    <alternativeName>
        <fullName evidence="8">Arginyl-tRNA synthetase</fullName>
        <shortName evidence="8">ArgRS</shortName>
    </alternativeName>
</protein>
<dbReference type="Proteomes" id="UP000290759">
    <property type="component" value="Unassembled WGS sequence"/>
</dbReference>
<dbReference type="PANTHER" id="PTHR11956:SF5">
    <property type="entry name" value="ARGININE--TRNA LIGASE, CYTOPLASMIC"/>
    <property type="match status" value="1"/>
</dbReference>
<organism evidence="12 13">
    <name type="scientific">Lichenibacterium minor</name>
    <dbReference type="NCBI Taxonomy" id="2316528"/>
    <lineage>
        <taxon>Bacteria</taxon>
        <taxon>Pseudomonadati</taxon>
        <taxon>Pseudomonadota</taxon>
        <taxon>Alphaproteobacteria</taxon>
        <taxon>Hyphomicrobiales</taxon>
        <taxon>Lichenihabitantaceae</taxon>
        <taxon>Lichenibacterium</taxon>
    </lineage>
</organism>
<dbReference type="InterPro" id="IPR036695">
    <property type="entry name" value="Arg-tRNA-synth_N_sf"/>
</dbReference>
<dbReference type="RefSeq" id="WP_129223091.1">
    <property type="nucleotide sequence ID" value="NZ_QYBB01000002.1"/>
</dbReference>
<dbReference type="SMART" id="SM01016">
    <property type="entry name" value="Arg_tRNA_synt_N"/>
    <property type="match status" value="1"/>
</dbReference>
<accession>A0A4Q2UBA6</accession>
<dbReference type="EC" id="6.1.1.19" evidence="8"/>
<dbReference type="Gene3D" id="1.10.730.10">
    <property type="entry name" value="Isoleucyl-tRNA Synthetase, Domain 1"/>
    <property type="match status" value="1"/>
</dbReference>
<dbReference type="GO" id="GO:0005737">
    <property type="term" value="C:cytoplasm"/>
    <property type="evidence" value="ECO:0007669"/>
    <property type="project" value="UniProtKB-SubCell"/>
</dbReference>
<dbReference type="Pfam" id="PF05746">
    <property type="entry name" value="DALR_1"/>
    <property type="match status" value="1"/>
</dbReference>
<dbReference type="InterPro" id="IPR001278">
    <property type="entry name" value="Arg-tRNA-ligase"/>
</dbReference>
<keyword evidence="4 8" id="KW-0067">ATP-binding</keyword>
<comment type="subcellular location">
    <subcellularLocation>
        <location evidence="8">Cytoplasm</location>
    </subcellularLocation>
</comment>
<dbReference type="InterPro" id="IPR005148">
    <property type="entry name" value="Arg-tRNA-synth_N"/>
</dbReference>
<dbReference type="Pfam" id="PF03485">
    <property type="entry name" value="Arg_tRNA_synt_N"/>
    <property type="match status" value="1"/>
</dbReference>
<evidence type="ECO:0000256" key="3">
    <source>
        <dbReference type="ARBA" id="ARBA00022741"/>
    </source>
</evidence>
<evidence type="ECO:0000256" key="6">
    <source>
        <dbReference type="ARBA" id="ARBA00023146"/>
    </source>
</evidence>
<gene>
    <name evidence="8" type="primary">argS</name>
    <name evidence="12" type="ORF">D3273_02265</name>
</gene>
<feature type="domain" description="Arginyl tRNA synthetase N-terminal" evidence="11">
    <location>
        <begin position="10"/>
        <end position="87"/>
    </location>
</feature>
<dbReference type="HAMAP" id="MF_00123">
    <property type="entry name" value="Arg_tRNA_synth"/>
    <property type="match status" value="1"/>
</dbReference>
<evidence type="ECO:0000256" key="7">
    <source>
        <dbReference type="ARBA" id="ARBA00049339"/>
    </source>
</evidence>
<comment type="similarity">
    <text evidence="1 8 9">Belongs to the class-I aminoacyl-tRNA synthetase family.</text>
</comment>
<dbReference type="SUPFAM" id="SSF55190">
    <property type="entry name" value="Arginyl-tRNA synthetase (ArgRS), N-terminal 'additional' domain"/>
    <property type="match status" value="1"/>
</dbReference>
<keyword evidence="2 8" id="KW-0436">Ligase</keyword>
<dbReference type="GO" id="GO:0006420">
    <property type="term" value="P:arginyl-tRNA aminoacylation"/>
    <property type="evidence" value="ECO:0007669"/>
    <property type="project" value="UniProtKB-UniRule"/>
</dbReference>
<comment type="caution">
    <text evidence="8">Lacks conserved residue(s) required for the propagation of feature annotation.</text>
</comment>
<keyword evidence="3 8" id="KW-0547">Nucleotide-binding</keyword>
<dbReference type="OrthoDB" id="9803211at2"/>
<evidence type="ECO:0000256" key="4">
    <source>
        <dbReference type="ARBA" id="ARBA00022840"/>
    </source>
</evidence>
<dbReference type="SUPFAM" id="SSF52374">
    <property type="entry name" value="Nucleotidylyl transferase"/>
    <property type="match status" value="1"/>
</dbReference>
<keyword evidence="8" id="KW-0963">Cytoplasm</keyword>
<comment type="caution">
    <text evidence="12">The sequence shown here is derived from an EMBL/GenBank/DDBJ whole genome shotgun (WGS) entry which is preliminary data.</text>
</comment>
<dbReference type="Pfam" id="PF00750">
    <property type="entry name" value="tRNA-synt_1d"/>
    <property type="match status" value="1"/>
</dbReference>
<dbReference type="SMART" id="SM00836">
    <property type="entry name" value="DALR_1"/>
    <property type="match status" value="1"/>
</dbReference>
<evidence type="ECO:0000259" key="10">
    <source>
        <dbReference type="SMART" id="SM00836"/>
    </source>
</evidence>
<dbReference type="InterPro" id="IPR035684">
    <property type="entry name" value="ArgRS_core"/>
</dbReference>
<dbReference type="PRINTS" id="PR01038">
    <property type="entry name" value="TRNASYNTHARG"/>
</dbReference>
<dbReference type="Gene3D" id="3.30.1360.70">
    <property type="entry name" value="Arginyl tRNA synthetase N-terminal domain"/>
    <property type="match status" value="1"/>
</dbReference>
<name>A0A4Q2UBA6_9HYPH</name>
<dbReference type="GO" id="GO:0005524">
    <property type="term" value="F:ATP binding"/>
    <property type="evidence" value="ECO:0007669"/>
    <property type="project" value="UniProtKB-UniRule"/>
</dbReference>
<dbReference type="EMBL" id="QYBB01000002">
    <property type="protein sequence ID" value="RYC33318.1"/>
    <property type="molecule type" value="Genomic_DNA"/>
</dbReference>
<feature type="domain" description="DALR anticodon binding" evidence="10">
    <location>
        <begin position="461"/>
        <end position="575"/>
    </location>
</feature>
<reference evidence="12 13" key="1">
    <citation type="submission" date="2018-12" db="EMBL/GenBank/DDBJ databases">
        <authorList>
            <person name="Grouzdev D.S."/>
            <person name="Krutkina M.S."/>
        </authorList>
    </citation>
    <scope>NUCLEOTIDE SEQUENCE [LARGE SCALE GENOMIC DNA]</scope>
    <source>
        <strain evidence="12 13">RmlP026</strain>
    </source>
</reference>
<dbReference type="PANTHER" id="PTHR11956">
    <property type="entry name" value="ARGINYL-TRNA SYNTHETASE"/>
    <property type="match status" value="1"/>
</dbReference>
<evidence type="ECO:0000313" key="12">
    <source>
        <dbReference type="EMBL" id="RYC33318.1"/>
    </source>
</evidence>
<evidence type="ECO:0000256" key="2">
    <source>
        <dbReference type="ARBA" id="ARBA00022598"/>
    </source>
</evidence>
<evidence type="ECO:0000259" key="11">
    <source>
        <dbReference type="SMART" id="SM01016"/>
    </source>
</evidence>
<keyword evidence="13" id="KW-1185">Reference proteome</keyword>
<evidence type="ECO:0000256" key="8">
    <source>
        <dbReference type="HAMAP-Rule" id="MF_00123"/>
    </source>
</evidence>
<comment type="subunit">
    <text evidence="8">Monomer.</text>
</comment>
<dbReference type="InterPro" id="IPR014729">
    <property type="entry name" value="Rossmann-like_a/b/a_fold"/>
</dbReference>
<dbReference type="AlphaFoldDB" id="A0A4Q2UBA6"/>
<evidence type="ECO:0000256" key="1">
    <source>
        <dbReference type="ARBA" id="ARBA00005594"/>
    </source>
</evidence>
<comment type="catalytic activity">
    <reaction evidence="7 8">
        <text>tRNA(Arg) + L-arginine + ATP = L-arginyl-tRNA(Arg) + AMP + diphosphate</text>
        <dbReference type="Rhea" id="RHEA:20301"/>
        <dbReference type="Rhea" id="RHEA-COMP:9658"/>
        <dbReference type="Rhea" id="RHEA-COMP:9673"/>
        <dbReference type="ChEBI" id="CHEBI:30616"/>
        <dbReference type="ChEBI" id="CHEBI:32682"/>
        <dbReference type="ChEBI" id="CHEBI:33019"/>
        <dbReference type="ChEBI" id="CHEBI:78442"/>
        <dbReference type="ChEBI" id="CHEBI:78513"/>
        <dbReference type="ChEBI" id="CHEBI:456215"/>
        <dbReference type="EC" id="6.1.1.19"/>
    </reaction>
</comment>
<dbReference type="InterPro" id="IPR009080">
    <property type="entry name" value="tRNAsynth_Ia_anticodon-bd"/>
</dbReference>